<name>A0A009HUT2_ACIB9</name>
<reference evidence="8 9" key="1">
    <citation type="submission" date="2014-02" db="EMBL/GenBank/DDBJ databases">
        <title>Comparative genomics and transcriptomics to identify genetic mechanisms underlying the emergence of carbapenem resistant Acinetobacter baumannii (CRAb).</title>
        <authorList>
            <person name="Harris A.D."/>
            <person name="Johnson K.J."/>
            <person name="George J."/>
            <person name="Shefchek K."/>
            <person name="Daugherty S.C."/>
            <person name="Parankush S."/>
            <person name="Sadzewicz L."/>
            <person name="Tallon L."/>
            <person name="Sengamalay N."/>
            <person name="Hazen T.H."/>
            <person name="Rasko D.A."/>
        </authorList>
    </citation>
    <scope>NUCLEOTIDE SEQUENCE [LARGE SCALE GENOMIC DNA]</scope>
    <source>
        <strain evidence="8 9">1295743</strain>
    </source>
</reference>
<dbReference type="InterPro" id="IPR012000">
    <property type="entry name" value="Thiamin_PyroP_enz_cen_dom"/>
</dbReference>
<dbReference type="InterPro" id="IPR012001">
    <property type="entry name" value="Thiamin_PyroP_enz_TPP-bd_dom"/>
</dbReference>
<evidence type="ECO:0000256" key="2">
    <source>
        <dbReference type="ARBA" id="ARBA00007812"/>
    </source>
</evidence>
<dbReference type="GO" id="GO:0005948">
    <property type="term" value="C:acetolactate synthase complex"/>
    <property type="evidence" value="ECO:0007669"/>
    <property type="project" value="TreeGrafter"/>
</dbReference>
<dbReference type="InterPro" id="IPR029035">
    <property type="entry name" value="DHS-like_NAD/FAD-binding_dom"/>
</dbReference>
<dbReference type="Pfam" id="PF02775">
    <property type="entry name" value="TPP_enzyme_C"/>
    <property type="match status" value="1"/>
</dbReference>
<dbReference type="RefSeq" id="WP_032050853.1">
    <property type="nucleotide sequence ID" value="NZ_JEWH01000008.1"/>
</dbReference>
<gene>
    <name evidence="8" type="ORF">J512_1017</name>
</gene>
<protein>
    <submittedName>
        <fullName evidence="8">Thiamine pyrophosphate enzyme, C-terminal TPP binding domain protein</fullName>
    </submittedName>
</protein>
<dbReference type="PROSITE" id="PS00187">
    <property type="entry name" value="TPP_ENZYMES"/>
    <property type="match status" value="1"/>
</dbReference>
<dbReference type="Pfam" id="PF00205">
    <property type="entry name" value="TPP_enzyme_M"/>
    <property type="match status" value="1"/>
</dbReference>
<evidence type="ECO:0000256" key="4">
    <source>
        <dbReference type="RuleBase" id="RU362132"/>
    </source>
</evidence>
<evidence type="ECO:0000256" key="1">
    <source>
        <dbReference type="ARBA" id="ARBA00001964"/>
    </source>
</evidence>
<dbReference type="Proteomes" id="UP000020595">
    <property type="component" value="Unassembled WGS sequence"/>
</dbReference>
<dbReference type="InterPro" id="IPR000399">
    <property type="entry name" value="TPP-bd_CS"/>
</dbReference>
<evidence type="ECO:0000259" key="5">
    <source>
        <dbReference type="Pfam" id="PF00205"/>
    </source>
</evidence>
<dbReference type="InterPro" id="IPR029061">
    <property type="entry name" value="THDP-binding"/>
</dbReference>
<proteinExistence type="inferred from homology"/>
<dbReference type="GO" id="GO:0030976">
    <property type="term" value="F:thiamine pyrophosphate binding"/>
    <property type="evidence" value="ECO:0007669"/>
    <property type="project" value="InterPro"/>
</dbReference>
<evidence type="ECO:0000313" key="9">
    <source>
        <dbReference type="Proteomes" id="UP000020595"/>
    </source>
</evidence>
<evidence type="ECO:0000256" key="3">
    <source>
        <dbReference type="ARBA" id="ARBA00023052"/>
    </source>
</evidence>
<comment type="similarity">
    <text evidence="2 4">Belongs to the TPP enzyme family.</text>
</comment>
<dbReference type="NCBIfam" id="NF005470">
    <property type="entry name" value="PRK07064.1"/>
    <property type="match status" value="1"/>
</dbReference>
<dbReference type="EMBL" id="JEWH01000008">
    <property type="protein sequence ID" value="EXB06780.1"/>
    <property type="molecule type" value="Genomic_DNA"/>
</dbReference>
<feature type="domain" description="Thiamine pyrophosphate enzyme TPP-binding" evidence="6">
    <location>
        <begin position="386"/>
        <end position="526"/>
    </location>
</feature>
<evidence type="ECO:0000259" key="6">
    <source>
        <dbReference type="Pfam" id="PF02775"/>
    </source>
</evidence>
<dbReference type="InterPro" id="IPR011766">
    <property type="entry name" value="TPP_enzyme_TPP-bd"/>
</dbReference>
<dbReference type="PANTHER" id="PTHR18968:SF13">
    <property type="entry name" value="ACETOLACTATE SYNTHASE CATALYTIC SUBUNIT, MITOCHONDRIAL"/>
    <property type="match status" value="1"/>
</dbReference>
<comment type="caution">
    <text evidence="8">The sequence shown here is derived from an EMBL/GenBank/DDBJ whole genome shotgun (WGS) entry which is preliminary data.</text>
</comment>
<sequence>MTERVNVGEAIARVLEAHQVDSIYGVISIHNLPIADAVGRREKMRFVAARGEAGAVTMADAHSRFKGLGVALTSTGAGAGNAVGSLIEAMNAGSPVLHLTGQVEREYLDRDASFIHETKDQLTFLRASSKAAFRITSPDNAVGVIREAIRVATTVPMGPVSVELPIDVQAAEIDLPLNLGPVKALELPQAEQAEIDLLVSEIKKAKRPIFWIGGGTLNSVAEVKAIADLGIPVVSSTHGRGVLPDDHPRSLGAFHNSAGVEQLLKDADLMVVVGSRLRSNETKTYSVEFPENIIQVDANPVAQQRNYKIRNFICGDAKDVLTRVLEQLQGTSKIDADYDAAVVAAKQAAIDALRKQIDQYALICDHLRAALPQDGIFVRDITMSGSTWGSRLFPVQAPNQNIHSLAGAIGLGLATAIGASVANPDKKVIGLVGDGGLMLGIGEIATMVQENTNMVLMIMNDGGYGVMRGIQNNYFGGRQYFNELHTPDYKLLGESMGVKSWKVGSADEFKTVIQEAVAFEGPTVIELDMNSIGPLNFAGPPQKKLY</sequence>
<dbReference type="Gene3D" id="3.40.50.970">
    <property type="match status" value="2"/>
</dbReference>
<feature type="domain" description="Thiamine pyrophosphate enzyme N-terminal TPP-binding" evidence="7">
    <location>
        <begin position="6"/>
        <end position="113"/>
    </location>
</feature>
<dbReference type="InterPro" id="IPR045229">
    <property type="entry name" value="TPP_enz"/>
</dbReference>
<dbReference type="Pfam" id="PF02776">
    <property type="entry name" value="TPP_enzyme_N"/>
    <property type="match status" value="1"/>
</dbReference>
<dbReference type="SUPFAM" id="SSF52518">
    <property type="entry name" value="Thiamin diphosphate-binding fold (THDP-binding)"/>
    <property type="match status" value="2"/>
</dbReference>
<dbReference type="PANTHER" id="PTHR18968">
    <property type="entry name" value="THIAMINE PYROPHOSPHATE ENZYMES"/>
    <property type="match status" value="1"/>
</dbReference>
<accession>A0A009HUT2</accession>
<dbReference type="SUPFAM" id="SSF52467">
    <property type="entry name" value="DHS-like NAD/FAD-binding domain"/>
    <property type="match status" value="1"/>
</dbReference>
<evidence type="ECO:0000259" key="7">
    <source>
        <dbReference type="Pfam" id="PF02776"/>
    </source>
</evidence>
<dbReference type="CDD" id="cd00568">
    <property type="entry name" value="TPP_enzymes"/>
    <property type="match status" value="1"/>
</dbReference>
<dbReference type="CDD" id="cd07035">
    <property type="entry name" value="TPP_PYR_POX_like"/>
    <property type="match status" value="1"/>
</dbReference>
<dbReference type="GO" id="GO:0050660">
    <property type="term" value="F:flavin adenine dinucleotide binding"/>
    <property type="evidence" value="ECO:0007669"/>
    <property type="project" value="TreeGrafter"/>
</dbReference>
<feature type="domain" description="Thiamine pyrophosphate enzyme central" evidence="5">
    <location>
        <begin position="197"/>
        <end position="323"/>
    </location>
</feature>
<dbReference type="Gene3D" id="3.40.50.1220">
    <property type="entry name" value="TPP-binding domain"/>
    <property type="match status" value="1"/>
</dbReference>
<dbReference type="GO" id="GO:0009099">
    <property type="term" value="P:L-valine biosynthetic process"/>
    <property type="evidence" value="ECO:0007669"/>
    <property type="project" value="TreeGrafter"/>
</dbReference>
<keyword evidence="3 4" id="KW-0786">Thiamine pyrophosphate</keyword>
<dbReference type="GO" id="GO:0009097">
    <property type="term" value="P:isoleucine biosynthetic process"/>
    <property type="evidence" value="ECO:0007669"/>
    <property type="project" value="TreeGrafter"/>
</dbReference>
<organism evidence="8 9">
    <name type="scientific">Acinetobacter baumannii (strain 1295743)</name>
    <dbReference type="NCBI Taxonomy" id="1310613"/>
    <lineage>
        <taxon>Bacteria</taxon>
        <taxon>Pseudomonadati</taxon>
        <taxon>Pseudomonadota</taxon>
        <taxon>Gammaproteobacteria</taxon>
        <taxon>Moraxellales</taxon>
        <taxon>Moraxellaceae</taxon>
        <taxon>Acinetobacter</taxon>
        <taxon>Acinetobacter calcoaceticus/baumannii complex</taxon>
    </lineage>
</organism>
<dbReference type="GO" id="GO:0003984">
    <property type="term" value="F:acetolactate synthase activity"/>
    <property type="evidence" value="ECO:0007669"/>
    <property type="project" value="TreeGrafter"/>
</dbReference>
<dbReference type="AlphaFoldDB" id="A0A009HUT2"/>
<dbReference type="GO" id="GO:0000287">
    <property type="term" value="F:magnesium ion binding"/>
    <property type="evidence" value="ECO:0007669"/>
    <property type="project" value="InterPro"/>
</dbReference>
<evidence type="ECO:0000313" key="8">
    <source>
        <dbReference type="EMBL" id="EXB06780.1"/>
    </source>
</evidence>
<comment type="cofactor">
    <cofactor evidence="1">
        <name>thiamine diphosphate</name>
        <dbReference type="ChEBI" id="CHEBI:58937"/>
    </cofactor>
</comment>
<dbReference type="PATRIC" id="fig|1310613.3.peg.970"/>